<dbReference type="Pfam" id="PF07730">
    <property type="entry name" value="HisKA_3"/>
    <property type="match status" value="1"/>
</dbReference>
<dbReference type="PROSITE" id="PS50885">
    <property type="entry name" value="HAMP"/>
    <property type="match status" value="1"/>
</dbReference>
<evidence type="ECO:0000259" key="7">
    <source>
        <dbReference type="PROSITE" id="PS50885"/>
    </source>
</evidence>
<dbReference type="Pfam" id="PF00672">
    <property type="entry name" value="HAMP"/>
    <property type="match status" value="1"/>
</dbReference>
<dbReference type="SUPFAM" id="SSF55874">
    <property type="entry name" value="ATPase domain of HSP90 chaperone/DNA topoisomerase II/histidine kinase"/>
    <property type="match status" value="1"/>
</dbReference>
<evidence type="ECO:0000256" key="4">
    <source>
        <dbReference type="ARBA" id="ARBA00022777"/>
    </source>
</evidence>
<keyword evidence="2" id="KW-0597">Phosphoprotein</keyword>
<gene>
    <name evidence="8" type="ORF">VI33_06175</name>
</gene>
<dbReference type="Gene3D" id="3.30.565.10">
    <property type="entry name" value="Histidine kinase-like ATPase, C-terminal domain"/>
    <property type="match status" value="1"/>
</dbReference>
<dbReference type="OrthoDB" id="9813412at2"/>
<keyword evidence="6" id="KW-0472">Membrane</keyword>
<evidence type="ECO:0000256" key="3">
    <source>
        <dbReference type="ARBA" id="ARBA00022679"/>
    </source>
</evidence>
<feature type="domain" description="HAMP" evidence="7">
    <location>
        <begin position="177"/>
        <end position="229"/>
    </location>
</feature>
<sequence length="442" mass="50664">MSFKLRLILIVNTLLILSIVLSLILIVLNSAKNTKSEILSSKQLASYAIRQSIQKNPEYIKYLEANRTLGISELITVRHLLIEYYNKDDLLLETNLNQNTQALTPAWFSFLLSWKQKENYEHEIIPLNVSGKDIGYIKLTPDPTSEFNEIWEQFKNSLLVTIIFVLLINVSIFIIFSRILSPINQLIESFDRLAKKQFNVAVPLPKILEFNTLSRKFNVMARQLKKNNDEIMRLNRAVVNIQEDEKKSISRDLHDDFAQSLAAIQAEAYVATEKQSQAFKNVQLKKIISISKSMIQDLRTLLQSLNLGIIDEVGIETALNDLIDQWIKKNKQKNVELEINITEKLDVLDKRQIINLYRIIQECLTNISKHSDSKKTSISILEKKDQLKIMVRNNGIRKTKIKTSKLGLIGMRERVAALSGSFSAKKIKDNFVVTVLIPLTGN</sequence>
<evidence type="ECO:0000256" key="1">
    <source>
        <dbReference type="ARBA" id="ARBA00004370"/>
    </source>
</evidence>
<protein>
    <recommendedName>
        <fullName evidence="7">HAMP domain-containing protein</fullName>
    </recommendedName>
</protein>
<dbReference type="AlphaFoldDB" id="A0A0H4JCL1"/>
<dbReference type="Proteomes" id="UP000066549">
    <property type="component" value="Chromosome"/>
</dbReference>
<reference evidence="8 9" key="1">
    <citation type="submission" date="2015-03" db="EMBL/GenBank/DDBJ databases">
        <title>Comparative analysis of the OM43 clade including a novel species from Red Sea uncovers genomic and metabolic diversity among marine methylotrophs.</title>
        <authorList>
            <person name="Jimenez-Infante F."/>
            <person name="Ngugi D.K."/>
            <person name="Vinu M."/>
            <person name="Alam I."/>
            <person name="Kamau A."/>
            <person name="Blom J."/>
            <person name="Bajic V.B."/>
            <person name="Stingl U."/>
        </authorList>
    </citation>
    <scope>NUCLEOTIDE SEQUENCE [LARGE SCALE GENOMIC DNA]</scope>
    <source>
        <strain evidence="8 9">MBRSH7</strain>
    </source>
</reference>
<keyword evidence="4" id="KW-0418">Kinase</keyword>
<evidence type="ECO:0000313" key="9">
    <source>
        <dbReference type="Proteomes" id="UP000066549"/>
    </source>
</evidence>
<comment type="subcellular location">
    <subcellularLocation>
        <location evidence="1">Membrane</location>
    </subcellularLocation>
</comment>
<dbReference type="Gene3D" id="1.20.5.1930">
    <property type="match status" value="1"/>
</dbReference>
<feature type="transmembrane region" description="Helical" evidence="6">
    <location>
        <begin position="158"/>
        <end position="180"/>
    </location>
</feature>
<keyword evidence="9" id="KW-1185">Reference proteome</keyword>
<dbReference type="InterPro" id="IPR050482">
    <property type="entry name" value="Sensor_HK_TwoCompSys"/>
</dbReference>
<keyword evidence="6" id="KW-1133">Transmembrane helix</keyword>
<organism evidence="8 9">
    <name type="scientific">Methylophilales bacterium MBRS-H7</name>
    <dbReference type="NCBI Taxonomy" id="1623450"/>
    <lineage>
        <taxon>Bacteria</taxon>
        <taxon>Pseudomonadati</taxon>
        <taxon>Pseudomonadota</taxon>
        <taxon>Betaproteobacteria</taxon>
        <taxon>Nitrosomonadales</taxon>
        <taxon>OM43 clade</taxon>
    </lineage>
</organism>
<dbReference type="InterPro" id="IPR011712">
    <property type="entry name" value="Sig_transdc_His_kin_sub3_dim/P"/>
</dbReference>
<dbReference type="SUPFAM" id="SSF158472">
    <property type="entry name" value="HAMP domain-like"/>
    <property type="match status" value="1"/>
</dbReference>
<dbReference type="InterPro" id="IPR036890">
    <property type="entry name" value="HATPase_C_sf"/>
</dbReference>
<accession>A0A0H4JCL1</accession>
<proteinExistence type="predicted"/>
<dbReference type="EMBL" id="CP011002">
    <property type="protein sequence ID" value="AKO66252.1"/>
    <property type="molecule type" value="Genomic_DNA"/>
</dbReference>
<dbReference type="InterPro" id="IPR003660">
    <property type="entry name" value="HAMP_dom"/>
</dbReference>
<dbReference type="GO" id="GO:0000155">
    <property type="term" value="F:phosphorelay sensor kinase activity"/>
    <property type="evidence" value="ECO:0007669"/>
    <property type="project" value="InterPro"/>
</dbReference>
<dbReference type="CDD" id="cd06225">
    <property type="entry name" value="HAMP"/>
    <property type="match status" value="1"/>
</dbReference>
<evidence type="ECO:0000256" key="5">
    <source>
        <dbReference type="ARBA" id="ARBA00023012"/>
    </source>
</evidence>
<dbReference type="PANTHER" id="PTHR24421">
    <property type="entry name" value="NITRATE/NITRITE SENSOR PROTEIN NARX-RELATED"/>
    <property type="match status" value="1"/>
</dbReference>
<dbReference type="SMART" id="SM00304">
    <property type="entry name" value="HAMP"/>
    <property type="match status" value="1"/>
</dbReference>
<dbReference type="GO" id="GO:0016020">
    <property type="term" value="C:membrane"/>
    <property type="evidence" value="ECO:0007669"/>
    <property type="project" value="UniProtKB-SubCell"/>
</dbReference>
<feature type="transmembrane region" description="Helical" evidence="6">
    <location>
        <begin position="6"/>
        <end position="28"/>
    </location>
</feature>
<dbReference type="GO" id="GO:0046983">
    <property type="term" value="F:protein dimerization activity"/>
    <property type="evidence" value="ECO:0007669"/>
    <property type="project" value="InterPro"/>
</dbReference>
<keyword evidence="5" id="KW-0902">Two-component regulatory system</keyword>
<evidence type="ECO:0000256" key="2">
    <source>
        <dbReference type="ARBA" id="ARBA00022553"/>
    </source>
</evidence>
<evidence type="ECO:0000256" key="6">
    <source>
        <dbReference type="SAM" id="Phobius"/>
    </source>
</evidence>
<dbReference type="Gene3D" id="6.10.340.10">
    <property type="match status" value="1"/>
</dbReference>
<dbReference type="PANTHER" id="PTHR24421:SF58">
    <property type="entry name" value="SIGNAL TRANSDUCTION HISTIDINE-PROTEIN KINASE_PHOSPHATASE UHPB"/>
    <property type="match status" value="1"/>
</dbReference>
<dbReference type="CDD" id="cd16917">
    <property type="entry name" value="HATPase_UhpB-NarQ-NarX-like"/>
    <property type="match status" value="1"/>
</dbReference>
<keyword evidence="6" id="KW-0812">Transmembrane</keyword>
<evidence type="ECO:0000313" key="8">
    <source>
        <dbReference type="EMBL" id="AKO66252.1"/>
    </source>
</evidence>
<keyword evidence="3" id="KW-0808">Transferase</keyword>
<dbReference type="PATRIC" id="fig|1623450.3.peg.1233"/>
<name>A0A0H4JCL1_9PROT</name>